<feature type="compositionally biased region" description="Basic and acidic residues" evidence="3">
    <location>
        <begin position="523"/>
        <end position="538"/>
    </location>
</feature>
<reference evidence="6" key="2">
    <citation type="journal article" date="2024" name="Plant">
        <title>Genomic evolution and insights into agronomic trait innovations of Sesamum species.</title>
        <authorList>
            <person name="Miao H."/>
            <person name="Wang L."/>
            <person name="Qu L."/>
            <person name="Liu H."/>
            <person name="Sun Y."/>
            <person name="Le M."/>
            <person name="Wang Q."/>
            <person name="Wei S."/>
            <person name="Zheng Y."/>
            <person name="Lin W."/>
            <person name="Duan Y."/>
            <person name="Cao H."/>
            <person name="Xiong S."/>
            <person name="Wang X."/>
            <person name="Wei L."/>
            <person name="Li C."/>
            <person name="Ma Q."/>
            <person name="Ju M."/>
            <person name="Zhao R."/>
            <person name="Li G."/>
            <person name="Mu C."/>
            <person name="Tian Q."/>
            <person name="Mei H."/>
            <person name="Zhang T."/>
            <person name="Gao T."/>
            <person name="Zhang H."/>
        </authorList>
    </citation>
    <scope>NUCLEOTIDE SEQUENCE</scope>
    <source>
        <strain evidence="6">G02</strain>
    </source>
</reference>
<feature type="region of interest" description="Disordered" evidence="3">
    <location>
        <begin position="523"/>
        <end position="570"/>
    </location>
</feature>
<protein>
    <submittedName>
        <fullName evidence="6">Transcription factor R-1</fullName>
    </submittedName>
</protein>
<dbReference type="PROSITE" id="PS51294">
    <property type="entry name" value="HTH_MYB"/>
    <property type="match status" value="1"/>
</dbReference>
<dbReference type="EMBL" id="JACGWJ010000007">
    <property type="protein sequence ID" value="KAL0407766.1"/>
    <property type="molecule type" value="Genomic_DNA"/>
</dbReference>
<gene>
    <name evidence="6" type="ORF">Sradi_1711000</name>
</gene>
<comment type="caution">
    <text evidence="6">The sequence shown here is derived from an EMBL/GenBank/DDBJ whole genome shotgun (WGS) entry which is preliminary data.</text>
</comment>
<dbReference type="Gene3D" id="1.10.10.60">
    <property type="entry name" value="Homeodomain-like"/>
    <property type="match status" value="1"/>
</dbReference>
<evidence type="ECO:0000256" key="2">
    <source>
        <dbReference type="ARBA" id="ARBA00023242"/>
    </source>
</evidence>
<dbReference type="GO" id="GO:0000981">
    <property type="term" value="F:DNA-binding transcription factor activity, RNA polymerase II-specific"/>
    <property type="evidence" value="ECO:0007669"/>
    <property type="project" value="TreeGrafter"/>
</dbReference>
<feature type="domain" description="Myb-like" evidence="4">
    <location>
        <begin position="30"/>
        <end position="67"/>
    </location>
</feature>
<dbReference type="GO" id="GO:0005634">
    <property type="term" value="C:nucleus"/>
    <property type="evidence" value="ECO:0007669"/>
    <property type="project" value="UniProtKB-SubCell"/>
</dbReference>
<evidence type="ECO:0000313" key="6">
    <source>
        <dbReference type="EMBL" id="KAL0407766.1"/>
    </source>
</evidence>
<dbReference type="CDD" id="cd00167">
    <property type="entry name" value="SANT"/>
    <property type="match status" value="1"/>
</dbReference>
<feature type="region of interest" description="Disordered" evidence="3">
    <location>
        <begin position="75"/>
        <end position="108"/>
    </location>
</feature>
<dbReference type="PANTHER" id="PTHR45614:SF266">
    <property type="entry name" value="TRANSCRIPTION FACTOR MYB3R-4"/>
    <property type="match status" value="1"/>
</dbReference>
<dbReference type="InterPro" id="IPR017930">
    <property type="entry name" value="Myb_dom"/>
</dbReference>
<dbReference type="InterPro" id="IPR001005">
    <property type="entry name" value="SANT/Myb"/>
</dbReference>
<sequence>MYSAYIGGRRFLIQNLSKVHGRKRWHNHLNPNINKEAWTQEEELALIHAHQIYGNKWAELSKFLPGRIAFTVPRSNSVSCPNQSAASSSSRAQQSSEDDSVVKGGVEVEEASECSQGSTIANLSQPLNNAIANSRRDCRGTEESAYPEDYCPTYQEAKFGIPEVPCELDDKFLEHDFPLDWGTFAGKDWQLNVNELPDMSLLDLGQESSRLILPSESDRDNHEAVPFPQEFYSFRMVYAEADLGVCCPSENVTSDIDGLTDSLLYRSSNVQIPEDETFASQSCYMPPGNSVTQPLPLPTQLPPADASLIFGKDMKSDEQKESGALFYEPPRFPSLDIPFFSCDLIQSGSDMHQEYSPLGIRQLMISSMTPFKLWDSPSRDDSPVAVLRSAAKSFTSTPSILKKRHRDMVSPLSEKRFEKKLEVFSKQESFSNLTNDFSRLEVMFDECMEKKGPLLSLSPNKRNSEVSCKEKENAPPPCGQAENEGNENIVMPEIKMSMEEFNSSNSLNQITEQTAVADVRAKGGENEVMEKTERRTLDFSECTTPAKETGKPSNSVSFSSPSSYLLKECR</sequence>
<dbReference type="PROSITE" id="PS50090">
    <property type="entry name" value="MYB_LIKE"/>
    <property type="match status" value="1"/>
</dbReference>
<evidence type="ECO:0000256" key="1">
    <source>
        <dbReference type="ARBA" id="ARBA00004123"/>
    </source>
</evidence>
<evidence type="ECO:0000259" key="4">
    <source>
        <dbReference type="PROSITE" id="PS50090"/>
    </source>
</evidence>
<feature type="domain" description="HTH myb-type" evidence="5">
    <location>
        <begin position="30"/>
        <end position="69"/>
    </location>
</feature>
<reference evidence="6" key="1">
    <citation type="submission" date="2020-06" db="EMBL/GenBank/DDBJ databases">
        <authorList>
            <person name="Li T."/>
            <person name="Hu X."/>
            <person name="Zhang T."/>
            <person name="Song X."/>
            <person name="Zhang H."/>
            <person name="Dai N."/>
            <person name="Sheng W."/>
            <person name="Hou X."/>
            <person name="Wei L."/>
        </authorList>
    </citation>
    <scope>NUCLEOTIDE SEQUENCE</scope>
    <source>
        <strain evidence="6">G02</strain>
        <tissue evidence="6">Leaf</tissue>
    </source>
</reference>
<dbReference type="Pfam" id="PF00249">
    <property type="entry name" value="Myb_DNA-binding"/>
    <property type="match status" value="1"/>
</dbReference>
<feature type="compositionally biased region" description="Low complexity" evidence="3">
    <location>
        <begin position="83"/>
        <end position="95"/>
    </location>
</feature>
<dbReference type="SUPFAM" id="SSF46689">
    <property type="entry name" value="Homeodomain-like"/>
    <property type="match status" value="1"/>
</dbReference>
<dbReference type="AlphaFoldDB" id="A0AAW2TS57"/>
<evidence type="ECO:0000259" key="5">
    <source>
        <dbReference type="PROSITE" id="PS51294"/>
    </source>
</evidence>
<name>A0AAW2TS57_SESRA</name>
<dbReference type="InterPro" id="IPR009057">
    <property type="entry name" value="Homeodomain-like_sf"/>
</dbReference>
<dbReference type="InterPro" id="IPR050560">
    <property type="entry name" value="MYB_TF"/>
</dbReference>
<evidence type="ECO:0000256" key="3">
    <source>
        <dbReference type="SAM" id="MobiDB-lite"/>
    </source>
</evidence>
<dbReference type="GO" id="GO:0000978">
    <property type="term" value="F:RNA polymerase II cis-regulatory region sequence-specific DNA binding"/>
    <property type="evidence" value="ECO:0007669"/>
    <property type="project" value="TreeGrafter"/>
</dbReference>
<comment type="subcellular location">
    <subcellularLocation>
        <location evidence="1">Nucleus</location>
    </subcellularLocation>
</comment>
<accession>A0AAW2TS57</accession>
<keyword evidence="2" id="KW-0539">Nucleus</keyword>
<proteinExistence type="predicted"/>
<feature type="compositionally biased region" description="Low complexity" evidence="3">
    <location>
        <begin position="553"/>
        <end position="563"/>
    </location>
</feature>
<dbReference type="PANTHER" id="PTHR45614">
    <property type="entry name" value="MYB PROTEIN-RELATED"/>
    <property type="match status" value="1"/>
</dbReference>
<dbReference type="SMART" id="SM00717">
    <property type="entry name" value="SANT"/>
    <property type="match status" value="1"/>
</dbReference>
<organism evidence="6">
    <name type="scientific">Sesamum radiatum</name>
    <name type="common">Black benniseed</name>
    <dbReference type="NCBI Taxonomy" id="300843"/>
    <lineage>
        <taxon>Eukaryota</taxon>
        <taxon>Viridiplantae</taxon>
        <taxon>Streptophyta</taxon>
        <taxon>Embryophyta</taxon>
        <taxon>Tracheophyta</taxon>
        <taxon>Spermatophyta</taxon>
        <taxon>Magnoliopsida</taxon>
        <taxon>eudicotyledons</taxon>
        <taxon>Gunneridae</taxon>
        <taxon>Pentapetalae</taxon>
        <taxon>asterids</taxon>
        <taxon>lamiids</taxon>
        <taxon>Lamiales</taxon>
        <taxon>Pedaliaceae</taxon>
        <taxon>Sesamum</taxon>
    </lineage>
</organism>